<reference evidence="4" key="2">
    <citation type="submission" date="2015-01" db="EMBL/GenBank/DDBJ databases">
        <title>Evolutionary Origins and Diversification of the Mycorrhizal Mutualists.</title>
        <authorList>
            <consortium name="DOE Joint Genome Institute"/>
            <consortium name="Mycorrhizal Genomics Consortium"/>
            <person name="Kohler A."/>
            <person name="Kuo A."/>
            <person name="Nagy L.G."/>
            <person name="Floudas D."/>
            <person name="Copeland A."/>
            <person name="Barry K.W."/>
            <person name="Cichocki N."/>
            <person name="Veneault-Fourrey C."/>
            <person name="LaButti K."/>
            <person name="Lindquist E.A."/>
            <person name="Lipzen A."/>
            <person name="Lundell T."/>
            <person name="Morin E."/>
            <person name="Murat C."/>
            <person name="Riley R."/>
            <person name="Ohm R."/>
            <person name="Sun H."/>
            <person name="Tunlid A."/>
            <person name="Henrissat B."/>
            <person name="Grigoriev I.V."/>
            <person name="Hibbett D.S."/>
            <person name="Martin F."/>
        </authorList>
    </citation>
    <scope>NUCLEOTIDE SEQUENCE [LARGE SCALE GENOMIC DNA]</scope>
    <source>
        <strain evidence="4">MAFF 305830</strain>
    </source>
</reference>
<evidence type="ECO:0000313" key="3">
    <source>
        <dbReference type="EMBL" id="KIM31761.1"/>
    </source>
</evidence>
<dbReference type="GO" id="GO:0007018">
    <property type="term" value="P:microtubule-based movement"/>
    <property type="evidence" value="ECO:0007669"/>
    <property type="project" value="InterPro"/>
</dbReference>
<dbReference type="EMBL" id="KN824281">
    <property type="protein sequence ID" value="KIM31761.1"/>
    <property type="molecule type" value="Genomic_DNA"/>
</dbReference>
<dbReference type="GO" id="GO:0003777">
    <property type="term" value="F:microtubule motor activity"/>
    <property type="evidence" value="ECO:0007669"/>
    <property type="project" value="InterPro"/>
</dbReference>
<feature type="compositionally biased region" description="Polar residues" evidence="2">
    <location>
        <begin position="801"/>
        <end position="814"/>
    </location>
</feature>
<dbReference type="STRING" id="933852.A0A0C3BJV1"/>
<dbReference type="AlphaFoldDB" id="A0A0C3BJV1"/>
<evidence type="ECO:0000313" key="4">
    <source>
        <dbReference type="Proteomes" id="UP000054097"/>
    </source>
</evidence>
<name>A0A0C3BJV1_SERVB</name>
<dbReference type="PANTHER" id="PTHR47969:SF9">
    <property type="entry name" value="KINESIN-LIKE PROTEIN"/>
    <property type="match status" value="1"/>
</dbReference>
<accession>A0A0C3BJV1</accession>
<sequence length="1011" mass="110377">MTSIHNPENGLPDPVLAEISSLKAALARYQNAADTANIHLQRQALDMSQLATRCNGLEQENILLQKEVKFLRSNPETSAASSSASLQISEMTLALRRLSDQLNSSEEALRNQAEQLTRANGARSQARHEVEAAHKLVTRIRAREEQALERTKALEFDLKKKEEERKMADLVVREYADLVRTIEGRASLPSQPGLDPDSTESDPTNGDISNPKGNDNHDGHHRRGSSNSSSRGGPWSQSKETLASMGVNGNGSVHSGQKTRTKPIDSLHEGRAGLQRLLSEFHEQIERLEGEIAKLHGEKETMEMKLAVCEEVAADERRELADAKAELANALRADKSAAKMVERYMSFSQQSTNLLQAALQTQKKRHAATVETLERQATDASAVAERERGISERLRSTLDEMTIEISKESFGRRRETSMRLSIAERERKIGQMLEKWINDMEQRSTAANEEGKENDYARHISMAKHILHAIRASTDPAIAAKNDDTRIQMALTAVQELSNELEIETSKRMLLQRENADLKLSNARGLPNATDGQSEGKTHAPEEAGGAPDLGDSLEETPADIPVPEKDPKLPKEQVTVSKSEELPLPSVQTHEDEYDAVTEVASKDSIHTHSTEVASPPPHSPAAEPTGYNDERITSLRATSKRYDTLQGAFNDCHDALSALRSSLEKSQEENYLSAAVERLHDYCEDARVELEILVADEARISQGYETLISLSSGASAPGSRSLNSDEVPSEEWQSLDEKIEAFVNGTLPSMEKARTLFEGKLDNLMHDIAIVKRTLHEEMDASTGEFTLIDKSLNAESIPSSGLNNATFSGTPGENIEDTDGSPNRSTWKTLTSSLSPLAGHATNPHSKSVGSLMGSSLLSNSKPRQSTSRPNPLNHLGLRIAMPRTNSPQGHGLSTSFNVHSPFPFALRPLDSATPGVERLPSSAPISRAGSGWFSPNAMSRARTVSNIHGVGFGVGMSMSPRHQLERRGSNASAAGSEMGVHFSTSKEKTGLASAGGPREDNGEDEIE</sequence>
<feature type="region of interest" description="Disordered" evidence="2">
    <location>
        <begin position="970"/>
        <end position="1011"/>
    </location>
</feature>
<feature type="compositionally biased region" description="Basic and acidic residues" evidence="2">
    <location>
        <begin position="563"/>
        <end position="572"/>
    </location>
</feature>
<feature type="compositionally biased region" description="Polar residues" evidence="2">
    <location>
        <begin position="823"/>
        <end position="838"/>
    </location>
</feature>
<dbReference type="GO" id="GO:0007052">
    <property type="term" value="P:mitotic spindle organization"/>
    <property type="evidence" value="ECO:0007669"/>
    <property type="project" value="TreeGrafter"/>
</dbReference>
<protein>
    <submittedName>
        <fullName evidence="3">Uncharacterized protein</fullName>
    </submittedName>
</protein>
<feature type="compositionally biased region" description="Low complexity" evidence="2">
    <location>
        <begin position="849"/>
        <end position="865"/>
    </location>
</feature>
<evidence type="ECO:0000256" key="2">
    <source>
        <dbReference type="SAM" id="MobiDB-lite"/>
    </source>
</evidence>
<feature type="coiled-coil region" evidence="1">
    <location>
        <begin position="271"/>
        <end position="376"/>
    </location>
</feature>
<feature type="coiled-coil region" evidence="1">
    <location>
        <begin position="40"/>
        <end position="119"/>
    </location>
</feature>
<dbReference type="OrthoDB" id="2592022at2759"/>
<feature type="region of interest" description="Disordered" evidence="2">
    <location>
        <begin position="183"/>
        <end position="267"/>
    </location>
</feature>
<keyword evidence="4" id="KW-1185">Reference proteome</keyword>
<organism evidence="3 4">
    <name type="scientific">Serendipita vermifera MAFF 305830</name>
    <dbReference type="NCBI Taxonomy" id="933852"/>
    <lineage>
        <taxon>Eukaryota</taxon>
        <taxon>Fungi</taxon>
        <taxon>Dikarya</taxon>
        <taxon>Basidiomycota</taxon>
        <taxon>Agaricomycotina</taxon>
        <taxon>Agaricomycetes</taxon>
        <taxon>Sebacinales</taxon>
        <taxon>Serendipitaceae</taxon>
        <taxon>Serendipita</taxon>
    </lineage>
</organism>
<feature type="compositionally biased region" description="Polar residues" evidence="2">
    <location>
        <begin position="201"/>
        <end position="213"/>
    </location>
</feature>
<dbReference type="InterPro" id="IPR027640">
    <property type="entry name" value="Kinesin-like_fam"/>
</dbReference>
<feature type="region of interest" description="Disordered" evidence="2">
    <location>
        <begin position="521"/>
        <end position="592"/>
    </location>
</feature>
<dbReference type="Proteomes" id="UP000054097">
    <property type="component" value="Unassembled WGS sequence"/>
</dbReference>
<proteinExistence type="predicted"/>
<dbReference type="PANTHER" id="PTHR47969">
    <property type="entry name" value="CHROMOSOME-ASSOCIATED KINESIN KIF4A-RELATED"/>
    <property type="match status" value="1"/>
</dbReference>
<feature type="region of interest" description="Disordered" evidence="2">
    <location>
        <begin position="606"/>
        <end position="629"/>
    </location>
</feature>
<gene>
    <name evidence="3" type="ORF">M408DRAFT_327200</name>
</gene>
<dbReference type="GO" id="GO:0051231">
    <property type="term" value="P:spindle elongation"/>
    <property type="evidence" value="ECO:0007669"/>
    <property type="project" value="TreeGrafter"/>
</dbReference>
<feature type="compositionally biased region" description="Low complexity" evidence="2">
    <location>
        <begin position="225"/>
        <end position="238"/>
    </location>
</feature>
<reference evidence="3 4" key="1">
    <citation type="submission" date="2014-04" db="EMBL/GenBank/DDBJ databases">
        <authorList>
            <consortium name="DOE Joint Genome Institute"/>
            <person name="Kuo A."/>
            <person name="Zuccaro A."/>
            <person name="Kohler A."/>
            <person name="Nagy L.G."/>
            <person name="Floudas D."/>
            <person name="Copeland A."/>
            <person name="Barry K.W."/>
            <person name="Cichocki N."/>
            <person name="Veneault-Fourrey C."/>
            <person name="LaButti K."/>
            <person name="Lindquist E.A."/>
            <person name="Lipzen A."/>
            <person name="Lundell T."/>
            <person name="Morin E."/>
            <person name="Murat C."/>
            <person name="Sun H."/>
            <person name="Tunlid A."/>
            <person name="Henrissat B."/>
            <person name="Grigoriev I.V."/>
            <person name="Hibbett D.S."/>
            <person name="Martin F."/>
            <person name="Nordberg H.P."/>
            <person name="Cantor M.N."/>
            <person name="Hua S.X."/>
        </authorList>
    </citation>
    <scope>NUCLEOTIDE SEQUENCE [LARGE SCALE GENOMIC DNA]</scope>
    <source>
        <strain evidence="3 4">MAFF 305830</strain>
    </source>
</reference>
<keyword evidence="1" id="KW-0175">Coiled coil</keyword>
<feature type="region of interest" description="Disordered" evidence="2">
    <location>
        <begin position="801"/>
        <end position="878"/>
    </location>
</feature>
<evidence type="ECO:0000256" key="1">
    <source>
        <dbReference type="SAM" id="Coils"/>
    </source>
</evidence>
<dbReference type="GO" id="GO:0005875">
    <property type="term" value="C:microtubule associated complex"/>
    <property type="evidence" value="ECO:0007669"/>
    <property type="project" value="TreeGrafter"/>
</dbReference>
<dbReference type="HOGENOM" id="CLU_003988_0_0_1"/>